<sequence length="198" mass="21077">MRVHTRHTPSFGVARISLAPGEAVQAVSDTMIASSFGVTEVQQSRRGGPSVFTAPADGGWVDLAPSRPGDVYTLELDGRTGWNVYKDAFLARPSTVRIDHPWQTLQSLFGADTGFLEHYSGTGSLVLGCAGPVDALKLDQGELITVRPGYLLAYPDSVQCRLRALDPSAPQSIRTGEGLALDFAGPGTILVQARKSPQ</sequence>
<dbReference type="RefSeq" id="WP_168517793.1">
    <property type="nucleotide sequence ID" value="NZ_JAAXLS010000013.1"/>
</dbReference>
<dbReference type="Gene3D" id="3.60.160.10">
    <property type="entry name" value="Mitochondrial biogenesis AIM24"/>
    <property type="match status" value="1"/>
</dbReference>
<dbReference type="Pfam" id="PF01987">
    <property type="entry name" value="AIM24"/>
    <property type="match status" value="1"/>
</dbReference>
<dbReference type="EMBL" id="JAAXLS010000013">
    <property type="protein sequence ID" value="NKQ55142.1"/>
    <property type="molecule type" value="Genomic_DNA"/>
</dbReference>
<protein>
    <submittedName>
        <fullName evidence="1">AIM24 family protein</fullName>
    </submittedName>
</protein>
<dbReference type="Proteomes" id="UP000715441">
    <property type="component" value="Unassembled WGS sequence"/>
</dbReference>
<accession>A0ABX1J5R4</accession>
<dbReference type="PANTHER" id="PTHR43657">
    <property type="entry name" value="TRYPTOPHAN RNA-BINDING ATTENUATOR PROTEIN-LIKE PROTEIN"/>
    <property type="match status" value="1"/>
</dbReference>
<evidence type="ECO:0000313" key="1">
    <source>
        <dbReference type="EMBL" id="NKQ55142.1"/>
    </source>
</evidence>
<name>A0ABX1J5R4_9PSEU</name>
<evidence type="ECO:0000313" key="2">
    <source>
        <dbReference type="Proteomes" id="UP000715441"/>
    </source>
</evidence>
<proteinExistence type="predicted"/>
<dbReference type="SUPFAM" id="SSF51219">
    <property type="entry name" value="TRAP-like"/>
    <property type="match status" value="1"/>
</dbReference>
<dbReference type="InterPro" id="IPR016031">
    <property type="entry name" value="Trp_RNA-bd_attenuator-like_dom"/>
</dbReference>
<dbReference type="InterPro" id="IPR036983">
    <property type="entry name" value="AIM24_sf"/>
</dbReference>
<gene>
    <name evidence="1" type="ORF">HFP15_19860</name>
</gene>
<dbReference type="PANTHER" id="PTHR43657:SF1">
    <property type="entry name" value="ALTERED INHERITANCE OF MITOCHONDRIA PROTEIN 24, MITOCHONDRIAL"/>
    <property type="match status" value="1"/>
</dbReference>
<keyword evidence="2" id="KW-1185">Reference proteome</keyword>
<comment type="caution">
    <text evidence="1">The sequence shown here is derived from an EMBL/GenBank/DDBJ whole genome shotgun (WGS) entry which is preliminary data.</text>
</comment>
<dbReference type="InterPro" id="IPR002838">
    <property type="entry name" value="AIM24"/>
</dbReference>
<organism evidence="1 2">
    <name type="scientific">Amycolatopsis acididurans</name>
    <dbReference type="NCBI Taxonomy" id="2724524"/>
    <lineage>
        <taxon>Bacteria</taxon>
        <taxon>Bacillati</taxon>
        <taxon>Actinomycetota</taxon>
        <taxon>Actinomycetes</taxon>
        <taxon>Pseudonocardiales</taxon>
        <taxon>Pseudonocardiaceae</taxon>
        <taxon>Amycolatopsis</taxon>
    </lineage>
</organism>
<reference evidence="1 2" key="1">
    <citation type="submission" date="2020-04" db="EMBL/GenBank/DDBJ databases">
        <title>Novel species.</title>
        <authorList>
            <person name="Teo W.F.A."/>
            <person name="Lipun K."/>
            <person name="Srisuk N."/>
            <person name="Duangmal K."/>
        </authorList>
    </citation>
    <scope>NUCLEOTIDE SEQUENCE [LARGE SCALE GENOMIC DNA]</scope>
    <source>
        <strain evidence="1 2">K13G38</strain>
    </source>
</reference>